<accession>F3QQA7</accession>
<feature type="transmembrane region" description="Helical" evidence="1">
    <location>
        <begin position="75"/>
        <end position="96"/>
    </location>
</feature>
<protein>
    <recommendedName>
        <fullName evidence="4">Phage holin family protein</fullName>
    </recommendedName>
</protein>
<keyword evidence="1" id="KW-1133">Transmembrane helix</keyword>
<comment type="caution">
    <text evidence="2">The sequence shown here is derived from an EMBL/GenBank/DDBJ whole genome shotgun (WGS) entry which is preliminary data.</text>
</comment>
<dbReference type="AlphaFoldDB" id="F3QQA7"/>
<evidence type="ECO:0000313" key="2">
    <source>
        <dbReference type="EMBL" id="EGG57398.1"/>
    </source>
</evidence>
<keyword evidence="1" id="KW-0812">Transmembrane</keyword>
<dbReference type="eggNOG" id="ENOG5033623">
    <property type="taxonomic scope" value="Bacteria"/>
</dbReference>
<dbReference type="RefSeq" id="WP_008624530.1">
    <property type="nucleotide sequence ID" value="NZ_GL883812.1"/>
</dbReference>
<feature type="transmembrane region" description="Helical" evidence="1">
    <location>
        <begin position="39"/>
        <end position="69"/>
    </location>
</feature>
<sequence length="122" mass="13776">MFSNSKNIESIGKLLLEFKKYLEFQKEFVKLDATEKMTVILSAILIVTVLLLLGSIVLLFLTFALAYYLGDVLGSLSLGFGLISAFILLLTVIFYLNRNRMVIQPMARFMTKLILTKEDGSK</sequence>
<evidence type="ECO:0000313" key="3">
    <source>
        <dbReference type="Proteomes" id="UP000005546"/>
    </source>
</evidence>
<gene>
    <name evidence="2" type="ORF">HMPREF9442_00345</name>
</gene>
<dbReference type="Proteomes" id="UP000005546">
    <property type="component" value="Unassembled WGS sequence"/>
</dbReference>
<dbReference type="STRING" id="762982.HMPREF9442_00345"/>
<keyword evidence="1" id="KW-0472">Membrane</keyword>
<organism evidence="2 3">
    <name type="scientific">Paraprevotella xylaniphila YIT 11841</name>
    <dbReference type="NCBI Taxonomy" id="762982"/>
    <lineage>
        <taxon>Bacteria</taxon>
        <taxon>Pseudomonadati</taxon>
        <taxon>Bacteroidota</taxon>
        <taxon>Bacteroidia</taxon>
        <taxon>Bacteroidales</taxon>
        <taxon>Prevotellaceae</taxon>
        <taxon>Paraprevotella</taxon>
    </lineage>
</organism>
<name>F3QQA7_9BACT</name>
<evidence type="ECO:0000256" key="1">
    <source>
        <dbReference type="SAM" id="Phobius"/>
    </source>
</evidence>
<reference evidence="2 3" key="1">
    <citation type="submission" date="2011-02" db="EMBL/GenBank/DDBJ databases">
        <authorList>
            <person name="Weinstock G."/>
            <person name="Sodergren E."/>
            <person name="Clifton S."/>
            <person name="Fulton L."/>
            <person name="Fulton B."/>
            <person name="Courtney L."/>
            <person name="Fronick C."/>
            <person name="Harrison M."/>
            <person name="Strong C."/>
            <person name="Farmer C."/>
            <person name="Delahaunty K."/>
            <person name="Markovic C."/>
            <person name="Hall O."/>
            <person name="Minx P."/>
            <person name="Tomlinson C."/>
            <person name="Mitreva M."/>
            <person name="Hou S."/>
            <person name="Chen J."/>
            <person name="Wollam A."/>
            <person name="Pepin K.H."/>
            <person name="Johnson M."/>
            <person name="Bhonagiri V."/>
            <person name="Zhang X."/>
            <person name="Suruliraj S."/>
            <person name="Warren W."/>
            <person name="Chinwalla A."/>
            <person name="Mardis E.R."/>
            <person name="Wilson R.K."/>
        </authorList>
    </citation>
    <scope>NUCLEOTIDE SEQUENCE [LARGE SCALE GENOMIC DNA]</scope>
    <source>
        <strain evidence="2 3">YIT 11841</strain>
    </source>
</reference>
<evidence type="ECO:0008006" key="4">
    <source>
        <dbReference type="Google" id="ProtNLM"/>
    </source>
</evidence>
<keyword evidence="3" id="KW-1185">Reference proteome</keyword>
<proteinExistence type="predicted"/>
<dbReference type="HOGENOM" id="CLU_153095_1_0_10"/>
<dbReference type="EMBL" id="AFBR01000008">
    <property type="protein sequence ID" value="EGG57398.1"/>
    <property type="molecule type" value="Genomic_DNA"/>
</dbReference>
<dbReference type="OrthoDB" id="1093399at2"/>